<feature type="transmembrane region" description="Helical" evidence="2">
    <location>
        <begin position="84"/>
        <end position="101"/>
    </location>
</feature>
<accession>A0AAV9N426</accession>
<keyword evidence="4" id="KW-1185">Reference proteome</keyword>
<feature type="compositionally biased region" description="Polar residues" evidence="1">
    <location>
        <begin position="830"/>
        <end position="845"/>
    </location>
</feature>
<evidence type="ECO:0000256" key="1">
    <source>
        <dbReference type="SAM" id="MobiDB-lite"/>
    </source>
</evidence>
<feature type="region of interest" description="Disordered" evidence="1">
    <location>
        <begin position="823"/>
        <end position="845"/>
    </location>
</feature>
<comment type="caution">
    <text evidence="3">The sequence shown here is derived from an EMBL/GenBank/DDBJ whole genome shotgun (WGS) entry which is preliminary data.</text>
</comment>
<dbReference type="AlphaFoldDB" id="A0AAV9N426"/>
<feature type="transmembrane region" description="Helical" evidence="2">
    <location>
        <begin position="12"/>
        <end position="36"/>
    </location>
</feature>
<gene>
    <name evidence="3" type="ORF">LTR84_005555</name>
</gene>
<evidence type="ECO:0000256" key="2">
    <source>
        <dbReference type="SAM" id="Phobius"/>
    </source>
</evidence>
<organism evidence="3 4">
    <name type="scientific">Exophiala bonariae</name>
    <dbReference type="NCBI Taxonomy" id="1690606"/>
    <lineage>
        <taxon>Eukaryota</taxon>
        <taxon>Fungi</taxon>
        <taxon>Dikarya</taxon>
        <taxon>Ascomycota</taxon>
        <taxon>Pezizomycotina</taxon>
        <taxon>Eurotiomycetes</taxon>
        <taxon>Chaetothyriomycetidae</taxon>
        <taxon>Chaetothyriales</taxon>
        <taxon>Herpotrichiellaceae</taxon>
        <taxon>Exophiala</taxon>
    </lineage>
</organism>
<protein>
    <recommendedName>
        <fullName evidence="5">Peptidase A1 domain-containing protein</fullName>
    </recommendedName>
</protein>
<feature type="transmembrane region" description="Helical" evidence="2">
    <location>
        <begin position="704"/>
        <end position="727"/>
    </location>
</feature>
<evidence type="ECO:0000313" key="4">
    <source>
        <dbReference type="Proteomes" id="UP001358417"/>
    </source>
</evidence>
<evidence type="ECO:0000313" key="3">
    <source>
        <dbReference type="EMBL" id="KAK5049132.1"/>
    </source>
</evidence>
<dbReference type="Proteomes" id="UP001358417">
    <property type="component" value="Unassembled WGS sequence"/>
</dbReference>
<keyword evidence="2" id="KW-0812">Transmembrane</keyword>
<proteinExistence type="predicted"/>
<sequence length="845" mass="92133">MLTLTVGYVSGIIAAAIFVLQFVIPNALIVVLVGFLKDEHSAVTWSVVERNLLSSWWPLFLRADSAASRGVDQRVVYLSWIRPLTLGLVTIAAVVTPLGLYEDVVPARNVQNVEFAYMQDSSPMGYGTPTRANGAIGFTRTCGGFLPMQCPGTTVDIDLGGNDTVLTSNITNDDYDIRIPTVLAELYQSGLAEQPQSVSSFFDIQSRQYSFQTFRGILDNATYVVSNFRYLTSVILNDAIEAVEGLVVNTKTGGIGFRNHTVPLGLQYGAEWTEDLLWMEPETECVDTNITIEFRIPETGQTSYALEEIWLVDNGGFANLIQEWPRVDLRDSQTNPKLRDRAYKASWMVNAYAMLTMNITRPAPDAFGYLNSKVGDKYPVTDEQTRGALVGGVYFDALFNSLLDPDAYLSNSSIAENPQLNYSNPFQVSLYNYSDIGLLCSGAGGADQANISNINVQCGMVFGAAQRKDGSQSLVFEPGSLWTQPVYSCASTVKASIKQVTFNHNVTERTGNTLQALSVIGVAEKNYTDNHSMPLWGMENLPNWNLSDISQLWGLVSPELENSVNLSTIRAPHLYLPGYGGFFTAGIPASTNLPAAEGITDLLAGLYAYRSSSSNMPDLSGQANMPLYAKWRDLSASAEKIKKIPNLIWTDLAAQMLVGTRSWSSGKTLPSNLNKRDESSDGSDARTTVPVTVYSRRIRYHLPFAIPAFVALFVFAAVLLASLASLVSGRGTPGRIQQYLFHLSAGRLLGAMQYPGDCDRRAPTKVWIDRVGIQPIDLRDQGGLDGTNSLLLNTTPSNGNVLGPEKPDGVAHTNEIHTTLGKNGKFSALQPENATSRVPENGAQT</sequence>
<dbReference type="GeneID" id="89973732"/>
<dbReference type="EMBL" id="JAVRRD010000020">
    <property type="protein sequence ID" value="KAK5049132.1"/>
    <property type="molecule type" value="Genomic_DNA"/>
</dbReference>
<dbReference type="RefSeq" id="XP_064704337.1">
    <property type="nucleotide sequence ID" value="XM_064849123.1"/>
</dbReference>
<name>A0AAV9N426_9EURO</name>
<evidence type="ECO:0008006" key="5">
    <source>
        <dbReference type="Google" id="ProtNLM"/>
    </source>
</evidence>
<keyword evidence="2" id="KW-1133">Transmembrane helix</keyword>
<reference evidence="3 4" key="1">
    <citation type="submission" date="2023-08" db="EMBL/GenBank/DDBJ databases">
        <title>Black Yeasts Isolated from many extreme environments.</title>
        <authorList>
            <person name="Coleine C."/>
            <person name="Stajich J.E."/>
            <person name="Selbmann L."/>
        </authorList>
    </citation>
    <scope>NUCLEOTIDE SEQUENCE [LARGE SCALE GENOMIC DNA]</scope>
    <source>
        <strain evidence="3 4">CCFEE 5792</strain>
    </source>
</reference>
<keyword evidence="2" id="KW-0472">Membrane</keyword>